<dbReference type="CDD" id="cd07035">
    <property type="entry name" value="TPP_PYR_POX_like"/>
    <property type="match status" value="1"/>
</dbReference>
<dbReference type="GO" id="GO:0000287">
    <property type="term" value="F:magnesium ion binding"/>
    <property type="evidence" value="ECO:0007669"/>
    <property type="project" value="InterPro"/>
</dbReference>
<accession>A0AAN0ME88</accession>
<evidence type="ECO:0000259" key="7">
    <source>
        <dbReference type="Pfam" id="PF02776"/>
    </source>
</evidence>
<dbReference type="InterPro" id="IPR029061">
    <property type="entry name" value="THDP-binding"/>
</dbReference>
<dbReference type="GO" id="GO:0003984">
    <property type="term" value="F:acetolactate synthase activity"/>
    <property type="evidence" value="ECO:0007669"/>
    <property type="project" value="TreeGrafter"/>
</dbReference>
<dbReference type="GO" id="GO:0030976">
    <property type="term" value="F:thiamine pyrophosphate binding"/>
    <property type="evidence" value="ECO:0007669"/>
    <property type="project" value="InterPro"/>
</dbReference>
<dbReference type="FunFam" id="3.40.50.970:FF:000007">
    <property type="entry name" value="Acetolactate synthase"/>
    <property type="match status" value="1"/>
</dbReference>
<evidence type="ECO:0000256" key="3">
    <source>
        <dbReference type="ARBA" id="ARBA00023052"/>
    </source>
</evidence>
<evidence type="ECO:0000256" key="1">
    <source>
        <dbReference type="ARBA" id="ARBA00007812"/>
    </source>
</evidence>
<dbReference type="Pfam" id="PF02776">
    <property type="entry name" value="TPP_enzyme_N"/>
    <property type="match status" value="1"/>
</dbReference>
<dbReference type="Gene3D" id="3.40.50.1220">
    <property type="entry name" value="TPP-binding domain"/>
    <property type="match status" value="1"/>
</dbReference>
<evidence type="ECO:0000256" key="4">
    <source>
        <dbReference type="RuleBase" id="RU362132"/>
    </source>
</evidence>
<dbReference type="InterPro" id="IPR012001">
    <property type="entry name" value="Thiamin_PyroP_enz_TPP-bd_dom"/>
</dbReference>
<keyword evidence="2" id="KW-0808">Transferase</keyword>
<dbReference type="InterPro" id="IPR029035">
    <property type="entry name" value="DHS-like_NAD/FAD-binding_dom"/>
</dbReference>
<dbReference type="InterPro" id="IPR000399">
    <property type="entry name" value="TPP-bd_CS"/>
</dbReference>
<feature type="domain" description="Thiamine pyrophosphate enzyme TPP-binding" evidence="6">
    <location>
        <begin position="380"/>
        <end position="525"/>
    </location>
</feature>
<name>A0AAN0ME88_9RHOB</name>
<keyword evidence="9" id="KW-1185">Reference proteome</keyword>
<dbReference type="PROSITE" id="PS00187">
    <property type="entry name" value="TPP_ENZYMES"/>
    <property type="match status" value="1"/>
</dbReference>
<sequence>MQKTLRAADILAQRLYQAGCRFAFGMPGGEVLTLIDALEKAGIRFVLTKHENAAGFMAEGVHHIDGAPAILVATVGPGAMNGVNVIANAEQDRVPLIVLTGCVDAAEAQTYTHQVLDHRKVFEPITKATFTLDAAAAGVIADKAVGIATEGRSGPVHIDVPIAVAEAPAVPLQRGRVHASPVAPSGPDLETARDWLGKAERPVIVAGLDVLKDGASAALSEFAQTFNIPVITTYKAKGIIPEDHPLALGGAGLSPLADKHLVPFLAAADLILLIGYDPIEMRTGWQNPWDPAKTNVIDIHAAPNHHYMHQTSLSFIADTGAALQSLSDSVAPRPTWVDGEVAALKSALNAAFPSDEPWGPGAVIAECRDIMPANAIATVDSGAHRILLSQMWQCPAPRLLLQSSGLCTMGCAVPLAMGAKIAAPDRPVVSFSGDAGLLMVAGELATAAELGQNTIFVVFVDASLALIELKQRQRQMQNTAVDFDQHDYAAIATAFGGTGVTVRDRVGLRKAMQDGLASDRFTLIAAEIDRKSYDGRI</sequence>
<dbReference type="Pfam" id="PF00205">
    <property type="entry name" value="TPP_enzyme_M"/>
    <property type="match status" value="1"/>
</dbReference>
<dbReference type="PANTHER" id="PTHR18968:SF129">
    <property type="entry name" value="ACETOLACTATE SYNTHASE"/>
    <property type="match status" value="1"/>
</dbReference>
<dbReference type="InterPro" id="IPR045229">
    <property type="entry name" value="TPP_enz"/>
</dbReference>
<dbReference type="InterPro" id="IPR011766">
    <property type="entry name" value="TPP_enzyme_TPP-bd"/>
</dbReference>
<evidence type="ECO:0000313" key="9">
    <source>
        <dbReference type="Proteomes" id="UP001470809"/>
    </source>
</evidence>
<dbReference type="Pfam" id="PF02775">
    <property type="entry name" value="TPP_enzyme_C"/>
    <property type="match status" value="1"/>
</dbReference>
<comment type="similarity">
    <text evidence="1 4">Belongs to the TPP enzyme family.</text>
</comment>
<dbReference type="GO" id="GO:0009097">
    <property type="term" value="P:isoleucine biosynthetic process"/>
    <property type="evidence" value="ECO:0007669"/>
    <property type="project" value="TreeGrafter"/>
</dbReference>
<dbReference type="GO" id="GO:0005948">
    <property type="term" value="C:acetolactate synthase complex"/>
    <property type="evidence" value="ECO:0007669"/>
    <property type="project" value="TreeGrafter"/>
</dbReference>
<keyword evidence="3 4" id="KW-0786">Thiamine pyrophosphate</keyword>
<organism evidence="8 9">
    <name type="scientific">Yoonia rhodophyticola</name>
    <dbReference type="NCBI Taxonomy" id="3137370"/>
    <lineage>
        <taxon>Bacteria</taxon>
        <taxon>Pseudomonadati</taxon>
        <taxon>Pseudomonadota</taxon>
        <taxon>Alphaproteobacteria</taxon>
        <taxon>Rhodobacterales</taxon>
        <taxon>Paracoccaceae</taxon>
        <taxon>Yoonia</taxon>
    </lineage>
</organism>
<dbReference type="GO" id="GO:0009099">
    <property type="term" value="P:L-valine biosynthetic process"/>
    <property type="evidence" value="ECO:0007669"/>
    <property type="project" value="TreeGrafter"/>
</dbReference>
<feature type="domain" description="Thiamine pyrophosphate enzyme N-terminal TPP-binding" evidence="7">
    <location>
        <begin position="6"/>
        <end position="118"/>
    </location>
</feature>
<evidence type="ECO:0000256" key="2">
    <source>
        <dbReference type="ARBA" id="ARBA00022679"/>
    </source>
</evidence>
<dbReference type="GO" id="GO:0050660">
    <property type="term" value="F:flavin adenine dinucleotide binding"/>
    <property type="evidence" value="ECO:0007669"/>
    <property type="project" value="TreeGrafter"/>
</dbReference>
<proteinExistence type="inferred from homology"/>
<evidence type="ECO:0000259" key="6">
    <source>
        <dbReference type="Pfam" id="PF02775"/>
    </source>
</evidence>
<dbReference type="KEGG" id="yrh:AABB31_12085"/>
<dbReference type="InterPro" id="IPR012000">
    <property type="entry name" value="Thiamin_PyroP_enz_cen_dom"/>
</dbReference>
<dbReference type="EMBL" id="CP151767">
    <property type="protein sequence ID" value="WZU69508.1"/>
    <property type="molecule type" value="Genomic_DNA"/>
</dbReference>
<reference evidence="8 9" key="2">
    <citation type="submission" date="2024-08" db="EMBL/GenBank/DDBJ databases">
        <title>Phylogenomic analyses of a clade within the roseobacter group suggest taxonomic reassignments of species of the genera Aestuariivita, Citreicella, Loktanella, Nautella, Pelagibaca, Ruegeria, Thalassobius, Thiobacimonas and Tropicibacter, and the proposal o.</title>
        <authorList>
            <person name="Jeon C.O."/>
        </authorList>
    </citation>
    <scope>NUCLEOTIDE SEQUENCE [LARGE SCALE GENOMIC DNA]</scope>
    <source>
        <strain evidence="8 9">SS1-5</strain>
    </source>
</reference>
<dbReference type="AlphaFoldDB" id="A0AAN0ME88"/>
<dbReference type="SUPFAM" id="SSF52467">
    <property type="entry name" value="DHS-like NAD/FAD-binding domain"/>
    <property type="match status" value="1"/>
</dbReference>
<dbReference type="SUPFAM" id="SSF52518">
    <property type="entry name" value="Thiamin diphosphate-binding fold (THDP-binding)"/>
    <property type="match status" value="2"/>
</dbReference>
<evidence type="ECO:0000313" key="8">
    <source>
        <dbReference type="EMBL" id="WZU69508.1"/>
    </source>
</evidence>
<gene>
    <name evidence="8" type="ORF">AABB31_12085</name>
</gene>
<dbReference type="RefSeq" id="WP_342078800.1">
    <property type="nucleotide sequence ID" value="NZ_CP151767.2"/>
</dbReference>
<dbReference type="Proteomes" id="UP001470809">
    <property type="component" value="Chromosome"/>
</dbReference>
<evidence type="ECO:0000259" key="5">
    <source>
        <dbReference type="Pfam" id="PF00205"/>
    </source>
</evidence>
<protein>
    <submittedName>
        <fullName evidence="8">Thiamine pyrophosphate-binding protein</fullName>
    </submittedName>
</protein>
<dbReference type="PANTHER" id="PTHR18968">
    <property type="entry name" value="THIAMINE PYROPHOSPHATE ENZYMES"/>
    <property type="match status" value="1"/>
</dbReference>
<dbReference type="Gene3D" id="3.40.50.970">
    <property type="match status" value="2"/>
</dbReference>
<feature type="domain" description="Thiamine pyrophosphate enzyme central" evidence="5">
    <location>
        <begin position="190"/>
        <end position="326"/>
    </location>
</feature>
<reference evidence="9" key="1">
    <citation type="submission" date="2024-04" db="EMBL/GenBank/DDBJ databases">
        <title>Phylogenomic analyses of a clade within the roseobacter group suggest taxonomic reassignments of species of the genera Aestuariivita, Citreicella, Loktanella, Nautella, Pelagibaca, Ruegeria, Thalassobius, Thiobacimonas and Tropicibacter, and the proposal o.</title>
        <authorList>
            <person name="Jeon C.O."/>
        </authorList>
    </citation>
    <scope>NUCLEOTIDE SEQUENCE [LARGE SCALE GENOMIC DNA]</scope>
    <source>
        <strain evidence="9">SS1-5</strain>
    </source>
</reference>